<dbReference type="EMBL" id="QQNB01000001">
    <property type="protein sequence ID" value="RDE07007.1"/>
    <property type="molecule type" value="Genomic_DNA"/>
</dbReference>
<dbReference type="RefSeq" id="WP_114686587.1">
    <property type="nucleotide sequence ID" value="NZ_QQNB01000001.1"/>
</dbReference>
<feature type="compositionally biased region" description="Low complexity" evidence="1">
    <location>
        <begin position="45"/>
        <end position="62"/>
    </location>
</feature>
<evidence type="ECO:0000256" key="1">
    <source>
        <dbReference type="SAM" id="MobiDB-lite"/>
    </source>
</evidence>
<keyword evidence="4" id="KW-1185">Reference proteome</keyword>
<feature type="compositionally biased region" description="Polar residues" evidence="1">
    <location>
        <begin position="22"/>
        <end position="40"/>
    </location>
</feature>
<gene>
    <name evidence="3" type="ORF">DVW87_04945</name>
</gene>
<sequence length="132" mass="13386">MKLFLLGAAALIAAPVMAQVSSSVGSNSTITNSPSQSTDQAAPADPSTMQQTPPTDQSTQTTNAPADGSMQPPMGQGTMGQPPMGAAPTGGQIVMGPMNTTPPPAAVTNPPVCKRGQTDDCIEPGARRARRR</sequence>
<proteinExistence type="predicted"/>
<dbReference type="AlphaFoldDB" id="A0A369VZE8"/>
<evidence type="ECO:0000313" key="4">
    <source>
        <dbReference type="Proteomes" id="UP000253918"/>
    </source>
</evidence>
<evidence type="ECO:0000313" key="3">
    <source>
        <dbReference type="EMBL" id="RDE07007.1"/>
    </source>
</evidence>
<organism evidence="3 4">
    <name type="scientific">Sphingomonas aracearum</name>
    <dbReference type="NCBI Taxonomy" id="2283317"/>
    <lineage>
        <taxon>Bacteria</taxon>
        <taxon>Pseudomonadati</taxon>
        <taxon>Pseudomonadota</taxon>
        <taxon>Alphaproteobacteria</taxon>
        <taxon>Sphingomonadales</taxon>
        <taxon>Sphingomonadaceae</taxon>
        <taxon>Sphingomonas</taxon>
    </lineage>
</organism>
<protein>
    <recommendedName>
        <fullName evidence="5">Fe-S oxidoreductase</fullName>
    </recommendedName>
</protein>
<evidence type="ECO:0000256" key="2">
    <source>
        <dbReference type="SAM" id="SignalP"/>
    </source>
</evidence>
<reference evidence="3 4" key="1">
    <citation type="submission" date="2018-07" db="EMBL/GenBank/DDBJ databases">
        <title>a novel species of Sphingomonas isolated from the rhizosphere soil of Araceae plant.</title>
        <authorList>
            <person name="Zhiyong W."/>
            <person name="Qinglan Z."/>
            <person name="Zhiwei F."/>
            <person name="Ding X."/>
            <person name="Gejiao W."/>
            <person name="Shixue Z."/>
        </authorList>
    </citation>
    <scope>NUCLEOTIDE SEQUENCE [LARGE SCALE GENOMIC DNA]</scope>
    <source>
        <strain evidence="3 4">WZY 27</strain>
    </source>
</reference>
<evidence type="ECO:0008006" key="5">
    <source>
        <dbReference type="Google" id="ProtNLM"/>
    </source>
</evidence>
<feature type="region of interest" description="Disordered" evidence="1">
    <location>
        <begin position="22"/>
        <end position="132"/>
    </location>
</feature>
<feature type="compositionally biased region" description="Low complexity" evidence="1">
    <location>
        <begin position="70"/>
        <end position="84"/>
    </location>
</feature>
<accession>A0A369VZE8</accession>
<dbReference type="Proteomes" id="UP000253918">
    <property type="component" value="Unassembled WGS sequence"/>
</dbReference>
<keyword evidence="2" id="KW-0732">Signal</keyword>
<comment type="caution">
    <text evidence="3">The sequence shown here is derived from an EMBL/GenBank/DDBJ whole genome shotgun (WGS) entry which is preliminary data.</text>
</comment>
<feature type="signal peptide" evidence="2">
    <location>
        <begin position="1"/>
        <end position="18"/>
    </location>
</feature>
<name>A0A369VZE8_9SPHN</name>
<feature type="chain" id="PRO_5017041940" description="Fe-S oxidoreductase" evidence="2">
    <location>
        <begin position="19"/>
        <end position="132"/>
    </location>
</feature>